<organism evidence="4 5">
    <name type="scientific">Dendrothele bispora (strain CBS 962.96)</name>
    <dbReference type="NCBI Taxonomy" id="1314807"/>
    <lineage>
        <taxon>Eukaryota</taxon>
        <taxon>Fungi</taxon>
        <taxon>Dikarya</taxon>
        <taxon>Basidiomycota</taxon>
        <taxon>Agaricomycotina</taxon>
        <taxon>Agaricomycetes</taxon>
        <taxon>Agaricomycetidae</taxon>
        <taxon>Agaricales</taxon>
        <taxon>Agaricales incertae sedis</taxon>
        <taxon>Dendrothele</taxon>
    </lineage>
</organism>
<keyword evidence="5" id="KW-1185">Reference proteome</keyword>
<keyword evidence="1" id="KW-0547">Nucleotide-binding</keyword>
<dbReference type="PRINTS" id="PR00301">
    <property type="entry name" value="HEATSHOCK70"/>
</dbReference>
<dbReference type="AlphaFoldDB" id="A0A4S8KKY2"/>
<dbReference type="InterPro" id="IPR013126">
    <property type="entry name" value="Hsp_70_fam"/>
</dbReference>
<gene>
    <name evidence="4" type="ORF">K435DRAFT_846698</name>
</gene>
<reference evidence="4 5" key="1">
    <citation type="journal article" date="2019" name="Nat. Ecol. Evol.">
        <title>Megaphylogeny resolves global patterns of mushroom evolution.</title>
        <authorList>
            <person name="Varga T."/>
            <person name="Krizsan K."/>
            <person name="Foldi C."/>
            <person name="Dima B."/>
            <person name="Sanchez-Garcia M."/>
            <person name="Sanchez-Ramirez S."/>
            <person name="Szollosi G.J."/>
            <person name="Szarkandi J.G."/>
            <person name="Papp V."/>
            <person name="Albert L."/>
            <person name="Andreopoulos W."/>
            <person name="Angelini C."/>
            <person name="Antonin V."/>
            <person name="Barry K.W."/>
            <person name="Bougher N.L."/>
            <person name="Buchanan P."/>
            <person name="Buyck B."/>
            <person name="Bense V."/>
            <person name="Catcheside P."/>
            <person name="Chovatia M."/>
            <person name="Cooper J."/>
            <person name="Damon W."/>
            <person name="Desjardin D."/>
            <person name="Finy P."/>
            <person name="Geml J."/>
            <person name="Haridas S."/>
            <person name="Hughes K."/>
            <person name="Justo A."/>
            <person name="Karasinski D."/>
            <person name="Kautmanova I."/>
            <person name="Kiss B."/>
            <person name="Kocsube S."/>
            <person name="Kotiranta H."/>
            <person name="LaButti K.M."/>
            <person name="Lechner B.E."/>
            <person name="Liimatainen K."/>
            <person name="Lipzen A."/>
            <person name="Lukacs Z."/>
            <person name="Mihaltcheva S."/>
            <person name="Morgado L.N."/>
            <person name="Niskanen T."/>
            <person name="Noordeloos M.E."/>
            <person name="Ohm R.A."/>
            <person name="Ortiz-Santana B."/>
            <person name="Ovrebo C."/>
            <person name="Racz N."/>
            <person name="Riley R."/>
            <person name="Savchenko A."/>
            <person name="Shiryaev A."/>
            <person name="Soop K."/>
            <person name="Spirin V."/>
            <person name="Szebenyi C."/>
            <person name="Tomsovsky M."/>
            <person name="Tulloss R.E."/>
            <person name="Uehling J."/>
            <person name="Grigoriev I.V."/>
            <person name="Vagvolgyi C."/>
            <person name="Papp T."/>
            <person name="Martin F.M."/>
            <person name="Miettinen O."/>
            <person name="Hibbett D.S."/>
            <person name="Nagy L.G."/>
        </authorList>
    </citation>
    <scope>NUCLEOTIDE SEQUENCE [LARGE SCALE GENOMIC DNA]</scope>
    <source>
        <strain evidence="4 5">CBS 962.96</strain>
    </source>
</reference>
<feature type="compositionally biased region" description="Polar residues" evidence="3">
    <location>
        <begin position="238"/>
        <end position="252"/>
    </location>
</feature>
<evidence type="ECO:0000256" key="2">
    <source>
        <dbReference type="ARBA" id="ARBA00022840"/>
    </source>
</evidence>
<sequence>MVNGTQQLLTPQDILTYFFSVLKTKAEDFYNDTISHSIITIPPYLTDPQREVLMYSLTQANLSPLRLMYEPGAVLRAYESVPAPSCCSCSPDELEVEASRYRDINILVYDLKEDGRFEATVYWVEDTIPELLVNTGTTNAGVELVFNVGESLTEAVVERTIEISLEAMRTAESEEKYFKGGIHEILLSGKASLNPLVRQMLSAAFPEARIPSIPFRYQYQHRSIRLSEVLEPSEETNSEGSAPDTQVRIPSQAVNPDPEEAIVIGASVYASVLTVEPSEENIGRRRRKRRRDIPTHYRKKFDLSNSEEYKDQNTKITAHYPTVRRGGDLSEHDNQDTNLSAHKFVEIEVSISVEWESTPGIIVDAKNLVTNSTVSISIVPPPLDSEEIERMILDAYAEEFAEAEALRRQLEDLEVVG</sequence>
<dbReference type="Gene3D" id="3.30.420.40">
    <property type="match status" value="2"/>
</dbReference>
<dbReference type="EMBL" id="ML181121">
    <property type="protein sequence ID" value="THU76160.1"/>
    <property type="molecule type" value="Genomic_DNA"/>
</dbReference>
<proteinExistence type="predicted"/>
<evidence type="ECO:0000313" key="5">
    <source>
        <dbReference type="Proteomes" id="UP000297245"/>
    </source>
</evidence>
<dbReference type="SUPFAM" id="SSF53067">
    <property type="entry name" value="Actin-like ATPase domain"/>
    <property type="match status" value="2"/>
</dbReference>
<protein>
    <submittedName>
        <fullName evidence="4">Uncharacterized protein</fullName>
    </submittedName>
</protein>
<dbReference type="Pfam" id="PF00012">
    <property type="entry name" value="HSP70"/>
    <property type="match status" value="1"/>
</dbReference>
<dbReference type="OrthoDB" id="2987626at2759"/>
<feature type="region of interest" description="Disordered" evidence="3">
    <location>
        <begin position="230"/>
        <end position="252"/>
    </location>
</feature>
<dbReference type="PANTHER" id="PTHR19375">
    <property type="entry name" value="HEAT SHOCK PROTEIN 70KDA"/>
    <property type="match status" value="1"/>
</dbReference>
<evidence type="ECO:0000256" key="1">
    <source>
        <dbReference type="ARBA" id="ARBA00022741"/>
    </source>
</evidence>
<evidence type="ECO:0000256" key="3">
    <source>
        <dbReference type="SAM" id="MobiDB-lite"/>
    </source>
</evidence>
<keyword evidence="2" id="KW-0067">ATP-binding</keyword>
<name>A0A4S8KKY2_DENBC</name>
<dbReference type="GO" id="GO:0140662">
    <property type="term" value="F:ATP-dependent protein folding chaperone"/>
    <property type="evidence" value="ECO:0007669"/>
    <property type="project" value="InterPro"/>
</dbReference>
<evidence type="ECO:0000313" key="4">
    <source>
        <dbReference type="EMBL" id="THU76160.1"/>
    </source>
</evidence>
<dbReference type="InterPro" id="IPR043129">
    <property type="entry name" value="ATPase_NBD"/>
</dbReference>
<dbReference type="Proteomes" id="UP000297245">
    <property type="component" value="Unassembled WGS sequence"/>
</dbReference>
<accession>A0A4S8KKY2</accession>
<dbReference type="GO" id="GO:0005524">
    <property type="term" value="F:ATP binding"/>
    <property type="evidence" value="ECO:0007669"/>
    <property type="project" value="UniProtKB-KW"/>
</dbReference>